<sequence>MHGLTIWTTAVFIIGDIAGGGVLALPRAVEDTGWIGFVLIVVFTLLSTYTAALIGKCWVIIQERYPEYQSHVPDPYPIMGEKTYGKTGRHLVTLTMNMYNFGSSVVYMVLAAGNIETLLTDVTKDISFCYWLMILTFILVPIICLGTPKDFWPIGVGATFSTAIAYTCMEKKEDFKIAALLGYGIVLMMYIPTAMSGYFVYGSNVDVNIIKSISAGPLAPQRVEFSAQNDDAHDDTVDIVNDETPLLKNRQMIASDEDKKAENHLLASSSKQNVQAKSDPQPSSELILIPLWQKVLNIEIICIGIIGGLAATVSAIIAIATPDSLSVPCYVSLNGAGS</sequence>
<dbReference type="GO" id="GO:0016020">
    <property type="term" value="C:membrane"/>
    <property type="evidence" value="ECO:0007669"/>
    <property type="project" value="UniProtKB-SubCell"/>
</dbReference>
<evidence type="ECO:0000256" key="1">
    <source>
        <dbReference type="ARBA" id="ARBA00004370"/>
    </source>
</evidence>
<keyword evidence="9" id="KW-1185">Reference proteome</keyword>
<reference evidence="8" key="1">
    <citation type="submission" date="2018-11" db="EMBL/GenBank/DDBJ databases">
        <authorList>
            <person name="Alioto T."/>
            <person name="Alioto T."/>
        </authorList>
    </citation>
    <scope>NUCLEOTIDE SEQUENCE</scope>
</reference>
<dbReference type="AlphaFoldDB" id="A0A8B6FZI3"/>
<feature type="domain" description="Amino acid transporter transmembrane" evidence="7">
    <location>
        <begin position="3"/>
        <end position="165"/>
    </location>
</feature>
<evidence type="ECO:0000256" key="3">
    <source>
        <dbReference type="ARBA" id="ARBA00022692"/>
    </source>
</evidence>
<name>A0A8B6FZI3_MYTGA</name>
<evidence type="ECO:0000256" key="5">
    <source>
        <dbReference type="ARBA" id="ARBA00023136"/>
    </source>
</evidence>
<feature type="transmembrane region" description="Helical" evidence="6">
    <location>
        <begin position="127"/>
        <end position="145"/>
    </location>
</feature>
<dbReference type="EMBL" id="UYJE01007633">
    <property type="protein sequence ID" value="VDI56540.1"/>
    <property type="molecule type" value="Genomic_DNA"/>
</dbReference>
<dbReference type="OrthoDB" id="655540at2759"/>
<protein>
    <submittedName>
        <fullName evidence="8">Solute carrier family 32 (Vesicular inhibitory amino acid transporter)</fullName>
    </submittedName>
</protein>
<feature type="transmembrane region" description="Helical" evidence="6">
    <location>
        <begin position="298"/>
        <end position="320"/>
    </location>
</feature>
<dbReference type="PANTHER" id="PTHR48017">
    <property type="entry name" value="OS05G0424000 PROTEIN-RELATED"/>
    <property type="match status" value="1"/>
</dbReference>
<keyword evidence="5 6" id="KW-0472">Membrane</keyword>
<gene>
    <name evidence="8" type="ORF">MGAL_10B049741</name>
</gene>
<evidence type="ECO:0000259" key="7">
    <source>
        <dbReference type="Pfam" id="PF01490"/>
    </source>
</evidence>
<evidence type="ECO:0000256" key="6">
    <source>
        <dbReference type="SAM" id="Phobius"/>
    </source>
</evidence>
<accession>A0A8B6FZI3</accession>
<evidence type="ECO:0000256" key="2">
    <source>
        <dbReference type="ARBA" id="ARBA00022448"/>
    </source>
</evidence>
<comment type="caution">
    <text evidence="8">The sequence shown here is derived from an EMBL/GenBank/DDBJ whole genome shotgun (WGS) entry which is preliminary data.</text>
</comment>
<feature type="transmembrane region" description="Helical" evidence="6">
    <location>
        <begin position="6"/>
        <end position="25"/>
    </location>
</feature>
<feature type="transmembrane region" description="Helical" evidence="6">
    <location>
        <begin position="180"/>
        <end position="201"/>
    </location>
</feature>
<keyword evidence="4 6" id="KW-1133">Transmembrane helix</keyword>
<feature type="transmembrane region" description="Helical" evidence="6">
    <location>
        <begin position="37"/>
        <end position="61"/>
    </location>
</feature>
<dbReference type="Proteomes" id="UP000596742">
    <property type="component" value="Unassembled WGS sequence"/>
</dbReference>
<keyword evidence="2" id="KW-0813">Transport</keyword>
<dbReference type="InterPro" id="IPR013057">
    <property type="entry name" value="AA_transpt_TM"/>
</dbReference>
<proteinExistence type="predicted"/>
<evidence type="ECO:0000313" key="9">
    <source>
        <dbReference type="Proteomes" id="UP000596742"/>
    </source>
</evidence>
<keyword evidence="3 6" id="KW-0812">Transmembrane</keyword>
<organism evidence="8 9">
    <name type="scientific">Mytilus galloprovincialis</name>
    <name type="common">Mediterranean mussel</name>
    <dbReference type="NCBI Taxonomy" id="29158"/>
    <lineage>
        <taxon>Eukaryota</taxon>
        <taxon>Metazoa</taxon>
        <taxon>Spiralia</taxon>
        <taxon>Lophotrochozoa</taxon>
        <taxon>Mollusca</taxon>
        <taxon>Bivalvia</taxon>
        <taxon>Autobranchia</taxon>
        <taxon>Pteriomorphia</taxon>
        <taxon>Mytilida</taxon>
        <taxon>Mytiloidea</taxon>
        <taxon>Mytilidae</taxon>
        <taxon>Mytilinae</taxon>
        <taxon>Mytilus</taxon>
    </lineage>
</organism>
<dbReference type="Pfam" id="PF01490">
    <property type="entry name" value="Aa_trans"/>
    <property type="match status" value="1"/>
</dbReference>
<evidence type="ECO:0000256" key="4">
    <source>
        <dbReference type="ARBA" id="ARBA00022989"/>
    </source>
</evidence>
<comment type="subcellular location">
    <subcellularLocation>
        <location evidence="1">Membrane</location>
    </subcellularLocation>
</comment>
<evidence type="ECO:0000313" key="8">
    <source>
        <dbReference type="EMBL" id="VDI56540.1"/>
    </source>
</evidence>
<feature type="transmembrane region" description="Helical" evidence="6">
    <location>
        <begin position="98"/>
        <end position="115"/>
    </location>
</feature>